<dbReference type="InterPro" id="IPR004477">
    <property type="entry name" value="ComEC_N"/>
</dbReference>
<evidence type="ECO:0000256" key="3">
    <source>
        <dbReference type="ARBA" id="ARBA00022692"/>
    </source>
</evidence>
<keyword evidence="4 6" id="KW-1133">Transmembrane helix</keyword>
<evidence type="ECO:0000256" key="2">
    <source>
        <dbReference type="ARBA" id="ARBA00022475"/>
    </source>
</evidence>
<evidence type="ECO:0000259" key="8">
    <source>
        <dbReference type="Pfam" id="PF13567"/>
    </source>
</evidence>
<sequence length="716" mass="77356">MAFILGLLLAEALPLPWLVYAGLAAVLGLLAWLEQRRGWWKAWRKWCRLPVALVLAAVMLGGLRAQLARPAWLPSELGWHNDLYASARVEGVLAVPPDQRESGTLLRLRAERLLVNGQIYPVSGLLQARVKQAGNWQYGDAVALQGRLLTPPEGGGFSYRDYLERQGIYSYMLFPQVEDLPSAPRSGLLRGLYALREQAYRRLQGFLPHDEAALLGGIVLGIESDIPAEVERDFQDTGTAHIVVISGFNIAILAALFARLVGRFFTRWWIPPLAGLGVVLYTLMVGGQPPVTRAALMGVMGLLGEQLGRRQSGVNSLAFTAALMCLFNPQLPYDASFQLSFAATLGLVLYAAPLQNGFEAWVERRWGEAAAKRWGGPVSEYVLFTLAAQLTTLPVIVLHFQRVSLSALIANPLVLPVQPLIMVLGSLTALAGLVFAPLGQLLAWLVWPLLAYTLRAAHLLAKLPGGALDTGAVLPLWALVFYALLLLLTLRWKQIAARKAPLRFAALAAGLMAASALVWQAVLARPDGRLHLILLDARGGPGLLVITPRGQTLLVESDSASPTALRRALGRRLPLLNRQLDALLLAGGAPSAANLQGLAARQVFAVPEPADESPWTSLAENGRIGLEGGVELELETPCAQGAALTLRYGDFSARMPGGCEEDQEALLWVETAGGDPLLAVAQGRMEINGARQPALPPGGWLELVTDGQQVWVYKSR</sequence>
<keyword evidence="2" id="KW-1003">Cell membrane</keyword>
<evidence type="ECO:0000313" key="9">
    <source>
        <dbReference type="EMBL" id="KPL77662.1"/>
    </source>
</evidence>
<dbReference type="Pfam" id="PF13567">
    <property type="entry name" value="DUF4131"/>
    <property type="match status" value="1"/>
</dbReference>
<name>A0A0P6Y7P3_9CHLR</name>
<dbReference type="NCBIfam" id="TIGR00360">
    <property type="entry name" value="ComEC_N-term"/>
    <property type="match status" value="1"/>
</dbReference>
<reference evidence="9 10" key="1">
    <citation type="submission" date="2015-07" db="EMBL/GenBank/DDBJ databases">
        <title>Genome sequence of Ornatilinea apprima DSM 23815.</title>
        <authorList>
            <person name="Hemp J."/>
            <person name="Ward L.M."/>
            <person name="Pace L.A."/>
            <person name="Fischer W.W."/>
        </authorList>
    </citation>
    <scope>NUCLEOTIDE SEQUENCE [LARGE SCALE GENOMIC DNA]</scope>
    <source>
        <strain evidence="9 10">P3M-1</strain>
    </source>
</reference>
<feature type="transmembrane region" description="Helical" evidence="6">
    <location>
        <begin position="339"/>
        <end position="358"/>
    </location>
</feature>
<evidence type="ECO:0000256" key="4">
    <source>
        <dbReference type="ARBA" id="ARBA00022989"/>
    </source>
</evidence>
<feature type="domain" description="DUF4131" evidence="8">
    <location>
        <begin position="12"/>
        <end position="175"/>
    </location>
</feature>
<evidence type="ECO:0008006" key="11">
    <source>
        <dbReference type="Google" id="ProtNLM"/>
    </source>
</evidence>
<accession>A0A0P6Y7P3</accession>
<dbReference type="Pfam" id="PF03772">
    <property type="entry name" value="Competence"/>
    <property type="match status" value="1"/>
</dbReference>
<feature type="transmembrane region" description="Helical" evidence="6">
    <location>
        <begin position="420"/>
        <end position="447"/>
    </location>
</feature>
<dbReference type="EMBL" id="LGCL01000022">
    <property type="protein sequence ID" value="KPL77662.1"/>
    <property type="molecule type" value="Genomic_DNA"/>
</dbReference>
<feature type="transmembrane region" description="Helical" evidence="6">
    <location>
        <begin position="378"/>
        <end position="400"/>
    </location>
</feature>
<feature type="transmembrane region" description="Helical" evidence="6">
    <location>
        <begin position="240"/>
        <end position="261"/>
    </location>
</feature>
<dbReference type="AlphaFoldDB" id="A0A0P6Y7P3"/>
<organism evidence="9 10">
    <name type="scientific">Ornatilinea apprima</name>
    <dbReference type="NCBI Taxonomy" id="1134406"/>
    <lineage>
        <taxon>Bacteria</taxon>
        <taxon>Bacillati</taxon>
        <taxon>Chloroflexota</taxon>
        <taxon>Anaerolineae</taxon>
        <taxon>Anaerolineales</taxon>
        <taxon>Anaerolineaceae</taxon>
        <taxon>Ornatilinea</taxon>
    </lineage>
</organism>
<gene>
    <name evidence="9" type="ORF">ADN00_08695</name>
</gene>
<feature type="transmembrane region" description="Helical" evidence="6">
    <location>
        <begin position="502"/>
        <end position="522"/>
    </location>
</feature>
<dbReference type="PANTHER" id="PTHR30619:SF1">
    <property type="entry name" value="RECOMBINATION PROTEIN 2"/>
    <property type="match status" value="1"/>
</dbReference>
<feature type="transmembrane region" description="Helical" evidence="6">
    <location>
        <begin position="467"/>
        <end position="490"/>
    </location>
</feature>
<keyword evidence="10" id="KW-1185">Reference proteome</keyword>
<evidence type="ECO:0000256" key="1">
    <source>
        <dbReference type="ARBA" id="ARBA00004651"/>
    </source>
</evidence>
<comment type="caution">
    <text evidence="9">The sequence shown here is derived from an EMBL/GenBank/DDBJ whole genome shotgun (WGS) entry which is preliminary data.</text>
</comment>
<evidence type="ECO:0000256" key="6">
    <source>
        <dbReference type="SAM" id="Phobius"/>
    </source>
</evidence>
<evidence type="ECO:0000313" key="10">
    <source>
        <dbReference type="Proteomes" id="UP000050417"/>
    </source>
</evidence>
<evidence type="ECO:0000256" key="5">
    <source>
        <dbReference type="ARBA" id="ARBA00023136"/>
    </source>
</evidence>
<dbReference type="InterPro" id="IPR052159">
    <property type="entry name" value="Competence_DNA_uptake"/>
</dbReference>
<protein>
    <recommendedName>
        <fullName evidence="11">ComEC/Rec2-related protein domain-containing protein</fullName>
    </recommendedName>
</protein>
<feature type="transmembrane region" description="Helical" evidence="6">
    <location>
        <begin position="15"/>
        <end position="34"/>
    </location>
</feature>
<keyword evidence="5 6" id="KW-0472">Membrane</keyword>
<dbReference type="PANTHER" id="PTHR30619">
    <property type="entry name" value="DNA INTERNALIZATION/COMPETENCE PROTEIN COMEC/REC2"/>
    <property type="match status" value="1"/>
</dbReference>
<comment type="subcellular location">
    <subcellularLocation>
        <location evidence="1">Cell membrane</location>
        <topology evidence="1">Multi-pass membrane protein</topology>
    </subcellularLocation>
</comment>
<keyword evidence="3 6" id="KW-0812">Transmembrane</keyword>
<dbReference type="InterPro" id="IPR025405">
    <property type="entry name" value="DUF4131"/>
</dbReference>
<feature type="transmembrane region" description="Helical" evidence="6">
    <location>
        <begin position="46"/>
        <end position="67"/>
    </location>
</feature>
<dbReference type="STRING" id="1134406.ADN00_08695"/>
<dbReference type="Proteomes" id="UP000050417">
    <property type="component" value="Unassembled WGS sequence"/>
</dbReference>
<feature type="transmembrane region" description="Helical" evidence="6">
    <location>
        <begin position="268"/>
        <end position="287"/>
    </location>
</feature>
<feature type="domain" description="ComEC/Rec2-related protein" evidence="7">
    <location>
        <begin position="218"/>
        <end position="493"/>
    </location>
</feature>
<evidence type="ECO:0000259" key="7">
    <source>
        <dbReference type="Pfam" id="PF03772"/>
    </source>
</evidence>
<proteinExistence type="predicted"/>
<dbReference type="GO" id="GO:0005886">
    <property type="term" value="C:plasma membrane"/>
    <property type="evidence" value="ECO:0007669"/>
    <property type="project" value="UniProtKB-SubCell"/>
</dbReference>